<dbReference type="InterPro" id="IPR000835">
    <property type="entry name" value="HTH_MarR-typ"/>
</dbReference>
<keyword evidence="2" id="KW-0238">DNA-binding</keyword>
<name>A0A7Y4LAW1_9BURK</name>
<dbReference type="PANTHER" id="PTHR42756">
    <property type="entry name" value="TRANSCRIPTIONAL REGULATOR, MARR"/>
    <property type="match status" value="1"/>
</dbReference>
<dbReference type="PROSITE" id="PS50995">
    <property type="entry name" value="HTH_MARR_2"/>
    <property type="match status" value="1"/>
</dbReference>
<evidence type="ECO:0000256" key="3">
    <source>
        <dbReference type="ARBA" id="ARBA00023163"/>
    </source>
</evidence>
<proteinExistence type="predicted"/>
<evidence type="ECO:0000259" key="4">
    <source>
        <dbReference type="PROSITE" id="PS50995"/>
    </source>
</evidence>
<dbReference type="InterPro" id="IPR036390">
    <property type="entry name" value="WH_DNA-bd_sf"/>
</dbReference>
<dbReference type="InterPro" id="IPR036388">
    <property type="entry name" value="WH-like_DNA-bd_sf"/>
</dbReference>
<evidence type="ECO:0000313" key="6">
    <source>
        <dbReference type="Proteomes" id="UP000541421"/>
    </source>
</evidence>
<dbReference type="AlphaFoldDB" id="A0A7Y4LAW1"/>
<organism evidence="5 6">
    <name type="scientific">Pelistega europaea</name>
    <dbReference type="NCBI Taxonomy" id="106147"/>
    <lineage>
        <taxon>Bacteria</taxon>
        <taxon>Pseudomonadati</taxon>
        <taxon>Pseudomonadota</taxon>
        <taxon>Betaproteobacteria</taxon>
        <taxon>Burkholderiales</taxon>
        <taxon>Alcaligenaceae</taxon>
        <taxon>Pelistega</taxon>
    </lineage>
</organism>
<sequence length="141" mass="16342">MSQQLEDQMKEFELTAAQWHPLIIIDLQQARTPAQVARLINVDTGATTRILDRLEQKGFIKRVRSTEDRRVVHLHLTEKGSNVTKKLMPAVELILNKALERFTNEEFELYKKLTMKMLVNLNPSEVECIRRDTATLCARPN</sequence>
<dbReference type="EMBL" id="JABGBO010000009">
    <property type="protein sequence ID" value="NOL50148.1"/>
    <property type="molecule type" value="Genomic_DNA"/>
</dbReference>
<dbReference type="PRINTS" id="PR00598">
    <property type="entry name" value="HTHMARR"/>
</dbReference>
<evidence type="ECO:0000313" key="5">
    <source>
        <dbReference type="EMBL" id="NOL50148.1"/>
    </source>
</evidence>
<dbReference type="PANTHER" id="PTHR42756:SF1">
    <property type="entry name" value="TRANSCRIPTIONAL REPRESSOR OF EMRAB OPERON"/>
    <property type="match status" value="1"/>
</dbReference>
<reference evidence="5 6" key="1">
    <citation type="submission" date="2020-05" db="EMBL/GenBank/DDBJ databases">
        <authorList>
            <person name="Niu N."/>
        </authorList>
    </citation>
    <scope>NUCLEOTIDE SEQUENCE [LARGE SCALE GENOMIC DNA]</scope>
    <source>
        <strain evidence="5 6">LMG10982</strain>
    </source>
</reference>
<dbReference type="SUPFAM" id="SSF46785">
    <property type="entry name" value="Winged helix' DNA-binding domain"/>
    <property type="match status" value="1"/>
</dbReference>
<dbReference type="SMART" id="SM00347">
    <property type="entry name" value="HTH_MARR"/>
    <property type="match status" value="1"/>
</dbReference>
<evidence type="ECO:0000256" key="1">
    <source>
        <dbReference type="ARBA" id="ARBA00023015"/>
    </source>
</evidence>
<keyword evidence="6" id="KW-1185">Reference proteome</keyword>
<comment type="caution">
    <text evidence="5">The sequence shown here is derived from an EMBL/GenBank/DDBJ whole genome shotgun (WGS) entry which is preliminary data.</text>
</comment>
<dbReference type="Proteomes" id="UP000541421">
    <property type="component" value="Unassembled WGS sequence"/>
</dbReference>
<keyword evidence="1" id="KW-0805">Transcription regulation</keyword>
<evidence type="ECO:0000256" key="2">
    <source>
        <dbReference type="ARBA" id="ARBA00023125"/>
    </source>
</evidence>
<accession>A0A7Y4LAW1</accession>
<keyword evidence="3" id="KW-0804">Transcription</keyword>
<dbReference type="RefSeq" id="WP_171589132.1">
    <property type="nucleotide sequence ID" value="NZ_JABGBO010000009.1"/>
</dbReference>
<gene>
    <name evidence="5" type="ORF">HKX40_08375</name>
</gene>
<dbReference type="GO" id="GO:0003700">
    <property type="term" value="F:DNA-binding transcription factor activity"/>
    <property type="evidence" value="ECO:0007669"/>
    <property type="project" value="InterPro"/>
</dbReference>
<dbReference type="GO" id="GO:0003677">
    <property type="term" value="F:DNA binding"/>
    <property type="evidence" value="ECO:0007669"/>
    <property type="project" value="UniProtKB-KW"/>
</dbReference>
<dbReference type="Gene3D" id="1.10.10.10">
    <property type="entry name" value="Winged helix-like DNA-binding domain superfamily/Winged helix DNA-binding domain"/>
    <property type="match status" value="1"/>
</dbReference>
<dbReference type="Pfam" id="PF01047">
    <property type="entry name" value="MarR"/>
    <property type="match status" value="1"/>
</dbReference>
<feature type="domain" description="HTH marR-type" evidence="4">
    <location>
        <begin position="1"/>
        <end position="119"/>
    </location>
</feature>
<protein>
    <submittedName>
        <fullName evidence="5">MarR family transcriptional regulator</fullName>
    </submittedName>
</protein>